<evidence type="ECO:0000256" key="8">
    <source>
        <dbReference type="ARBA" id="ARBA00022970"/>
    </source>
</evidence>
<evidence type="ECO:0000256" key="9">
    <source>
        <dbReference type="ARBA" id="ARBA00022989"/>
    </source>
</evidence>
<keyword evidence="8" id="KW-0029">Amino-acid transport</keyword>
<keyword evidence="11" id="KW-0927">Auxin signaling pathway</keyword>
<feature type="domain" description="Amino acid transporter transmembrane" evidence="15">
    <location>
        <begin position="94"/>
        <end position="169"/>
    </location>
</feature>
<protein>
    <submittedName>
        <fullName evidence="16">Amino acid transporter</fullName>
    </submittedName>
</protein>
<evidence type="ECO:0000256" key="1">
    <source>
        <dbReference type="ARBA" id="ARBA00004127"/>
    </source>
</evidence>
<evidence type="ECO:0000256" key="6">
    <source>
        <dbReference type="ARBA" id="ARBA00022692"/>
    </source>
</evidence>
<evidence type="ECO:0000256" key="3">
    <source>
        <dbReference type="ARBA" id="ARBA00005590"/>
    </source>
</evidence>
<comment type="function">
    <text evidence="12">Carrier protein involved in proton-driven auxin influx. Mediates the formation of auxin gradient from developing leaves (site of auxin biosynthesis) to tips by contributing to the loading of auxin in vascular tissues and facilitating acropetal (base to tip) auxin transport within inner tissues of the root apex, and basipetal (tip to base) auxin transport within outer tissues of the root apex. May be involved in lateral roots and nodules formation.</text>
</comment>
<dbReference type="AlphaFoldDB" id="A0A4D6NTG7"/>
<feature type="transmembrane region" description="Helical" evidence="14">
    <location>
        <begin position="97"/>
        <end position="119"/>
    </location>
</feature>
<dbReference type="PANTHER" id="PTHR48017">
    <property type="entry name" value="OS05G0424000 PROTEIN-RELATED"/>
    <property type="match status" value="1"/>
</dbReference>
<keyword evidence="9 14" id="KW-1133">Transmembrane helix</keyword>
<sequence length="178" mass="20134">MMEEVVEVKVSTKLRETQSSETITTPPLEEVSSRDGDGVPKTPKSPFASRLMNTPLASPMKKAIENMQGYFGEVRRFTKLDPQDDWLPITQSRNGNAYYAAFHVLSSGIGFQALLLPFAFTTLGWTWGITCLCVAFTWQLYTLWLLVQLHESESGVRHSRYLRLAMAAFANFDRMSTK</sequence>
<dbReference type="EMBL" id="CP039355">
    <property type="protein sequence ID" value="QCE16738.1"/>
    <property type="molecule type" value="Genomic_DNA"/>
</dbReference>
<dbReference type="Pfam" id="PF01490">
    <property type="entry name" value="Aa_trans"/>
    <property type="match status" value="1"/>
</dbReference>
<dbReference type="GO" id="GO:0012505">
    <property type="term" value="C:endomembrane system"/>
    <property type="evidence" value="ECO:0007669"/>
    <property type="project" value="UniProtKB-SubCell"/>
</dbReference>
<dbReference type="GO" id="GO:0015293">
    <property type="term" value="F:symporter activity"/>
    <property type="evidence" value="ECO:0007669"/>
    <property type="project" value="UniProtKB-KW"/>
</dbReference>
<evidence type="ECO:0000313" key="17">
    <source>
        <dbReference type="Proteomes" id="UP000501690"/>
    </source>
</evidence>
<keyword evidence="10 14" id="KW-0472">Membrane</keyword>
<comment type="subcellular location">
    <subcellularLocation>
        <location evidence="2">Cell membrane</location>
    </subcellularLocation>
    <subcellularLocation>
        <location evidence="1">Endomembrane system</location>
        <topology evidence="1">Multi-pass membrane protein</topology>
    </subcellularLocation>
</comment>
<evidence type="ECO:0000256" key="12">
    <source>
        <dbReference type="ARBA" id="ARBA00045588"/>
    </source>
</evidence>
<feature type="transmembrane region" description="Helical" evidence="14">
    <location>
        <begin position="125"/>
        <end position="147"/>
    </location>
</feature>
<evidence type="ECO:0000256" key="14">
    <source>
        <dbReference type="SAM" id="Phobius"/>
    </source>
</evidence>
<reference evidence="16 17" key="1">
    <citation type="submission" date="2019-04" db="EMBL/GenBank/DDBJ databases">
        <title>An improved genome assembly and genetic linkage map for asparagus bean, Vigna unguiculata ssp. sesquipedialis.</title>
        <authorList>
            <person name="Xia Q."/>
            <person name="Zhang R."/>
            <person name="Dong Y."/>
        </authorList>
    </citation>
    <scope>NUCLEOTIDE SEQUENCE [LARGE SCALE GENOMIC DNA]</scope>
    <source>
        <tissue evidence="16">Leaf</tissue>
    </source>
</reference>
<dbReference type="GO" id="GO:0005886">
    <property type="term" value="C:plasma membrane"/>
    <property type="evidence" value="ECO:0007669"/>
    <property type="project" value="UniProtKB-SubCell"/>
</dbReference>
<keyword evidence="5" id="KW-1003">Cell membrane</keyword>
<evidence type="ECO:0000256" key="10">
    <source>
        <dbReference type="ARBA" id="ARBA00023136"/>
    </source>
</evidence>
<feature type="region of interest" description="Disordered" evidence="13">
    <location>
        <begin position="1"/>
        <end position="45"/>
    </location>
</feature>
<keyword evidence="7" id="KW-0769">Symport</keyword>
<name>A0A4D6NTG7_VIGUN</name>
<evidence type="ECO:0000259" key="15">
    <source>
        <dbReference type="Pfam" id="PF01490"/>
    </source>
</evidence>
<keyword evidence="17" id="KW-1185">Reference proteome</keyword>
<proteinExistence type="inferred from homology"/>
<evidence type="ECO:0000256" key="4">
    <source>
        <dbReference type="ARBA" id="ARBA00022448"/>
    </source>
</evidence>
<comment type="similarity">
    <text evidence="3">Belongs to the amino acid/polyamine transporter 2 family. Amino acid/auxin permease (AAAP) (TC 2.A.18.1) subfamily.</text>
</comment>
<evidence type="ECO:0000256" key="13">
    <source>
        <dbReference type="SAM" id="MobiDB-lite"/>
    </source>
</evidence>
<keyword evidence="4" id="KW-0813">Transport</keyword>
<dbReference type="InterPro" id="IPR013057">
    <property type="entry name" value="AA_transpt_TM"/>
</dbReference>
<evidence type="ECO:0000256" key="7">
    <source>
        <dbReference type="ARBA" id="ARBA00022847"/>
    </source>
</evidence>
<dbReference type="Proteomes" id="UP000501690">
    <property type="component" value="Linkage Group LG11"/>
</dbReference>
<keyword evidence="6 14" id="KW-0812">Transmembrane</keyword>
<evidence type="ECO:0000256" key="11">
    <source>
        <dbReference type="ARBA" id="ARBA00023294"/>
    </source>
</evidence>
<evidence type="ECO:0000256" key="5">
    <source>
        <dbReference type="ARBA" id="ARBA00022475"/>
    </source>
</evidence>
<accession>A0A4D6NTG7</accession>
<dbReference type="GO" id="GO:0006865">
    <property type="term" value="P:amino acid transport"/>
    <property type="evidence" value="ECO:0007669"/>
    <property type="project" value="UniProtKB-KW"/>
</dbReference>
<evidence type="ECO:0000313" key="16">
    <source>
        <dbReference type="EMBL" id="QCE16738.1"/>
    </source>
</evidence>
<organism evidence="16 17">
    <name type="scientific">Vigna unguiculata</name>
    <name type="common">Cowpea</name>
    <dbReference type="NCBI Taxonomy" id="3917"/>
    <lineage>
        <taxon>Eukaryota</taxon>
        <taxon>Viridiplantae</taxon>
        <taxon>Streptophyta</taxon>
        <taxon>Embryophyta</taxon>
        <taxon>Tracheophyta</taxon>
        <taxon>Spermatophyta</taxon>
        <taxon>Magnoliopsida</taxon>
        <taxon>eudicotyledons</taxon>
        <taxon>Gunneridae</taxon>
        <taxon>Pentapetalae</taxon>
        <taxon>rosids</taxon>
        <taxon>fabids</taxon>
        <taxon>Fabales</taxon>
        <taxon>Fabaceae</taxon>
        <taxon>Papilionoideae</taxon>
        <taxon>50 kb inversion clade</taxon>
        <taxon>NPAAA clade</taxon>
        <taxon>indigoferoid/millettioid clade</taxon>
        <taxon>Phaseoleae</taxon>
        <taxon>Vigna</taxon>
    </lineage>
</organism>
<gene>
    <name evidence="16" type="ORF">DEO72_LG11g3757</name>
</gene>
<evidence type="ECO:0000256" key="2">
    <source>
        <dbReference type="ARBA" id="ARBA00004236"/>
    </source>
</evidence>
<dbReference type="GO" id="GO:0009734">
    <property type="term" value="P:auxin-activated signaling pathway"/>
    <property type="evidence" value="ECO:0007669"/>
    <property type="project" value="UniProtKB-KW"/>
</dbReference>